<dbReference type="NCBIfam" id="NF004005">
    <property type="entry name" value="PRK05476.2-3"/>
    <property type="match status" value="1"/>
</dbReference>
<organism evidence="6 7">
    <name type="scientific">Candidatus Roizmanbacteria bacterium CG03_land_8_20_14_0_80_39_12</name>
    <dbReference type="NCBI Taxonomy" id="1974847"/>
    <lineage>
        <taxon>Bacteria</taxon>
        <taxon>Candidatus Roizmaniibacteriota</taxon>
    </lineage>
</organism>
<dbReference type="GO" id="GO:0004013">
    <property type="term" value="F:adenosylhomocysteinase activity"/>
    <property type="evidence" value="ECO:0007669"/>
    <property type="project" value="TreeGrafter"/>
</dbReference>
<gene>
    <name evidence="6" type="ORF">COS52_05560</name>
</gene>
<evidence type="ECO:0000256" key="3">
    <source>
        <dbReference type="ARBA" id="ARBA00022563"/>
    </source>
</evidence>
<evidence type="ECO:0000259" key="5">
    <source>
        <dbReference type="SMART" id="SM00997"/>
    </source>
</evidence>
<feature type="non-terminal residue" evidence="6">
    <location>
        <position position="1"/>
    </location>
</feature>
<evidence type="ECO:0000313" key="7">
    <source>
        <dbReference type="Proteomes" id="UP000230119"/>
    </source>
</evidence>
<accession>A0A2M7BQY4</accession>
<dbReference type="SMART" id="SM00997">
    <property type="entry name" value="AdoHcyase_NAD"/>
    <property type="match status" value="1"/>
</dbReference>
<proteinExistence type="inferred from homology"/>
<dbReference type="PANTHER" id="PTHR23420:SF0">
    <property type="entry name" value="ADENOSYLHOMOCYSTEINASE"/>
    <property type="match status" value="1"/>
</dbReference>
<dbReference type="GO" id="GO:0005829">
    <property type="term" value="C:cytosol"/>
    <property type="evidence" value="ECO:0007669"/>
    <property type="project" value="TreeGrafter"/>
</dbReference>
<dbReference type="AlphaFoldDB" id="A0A2M7BQY4"/>
<comment type="similarity">
    <text evidence="2">Belongs to the adenosylhomocysteinase family.</text>
</comment>
<dbReference type="Pfam" id="PF05221">
    <property type="entry name" value="AdoHcyase"/>
    <property type="match status" value="1"/>
</dbReference>
<dbReference type="PANTHER" id="PTHR23420">
    <property type="entry name" value="ADENOSYLHOMOCYSTEINASE"/>
    <property type="match status" value="1"/>
</dbReference>
<dbReference type="Gene3D" id="3.40.50.1480">
    <property type="entry name" value="Adenosylhomocysteinase-like"/>
    <property type="match status" value="1"/>
</dbReference>
<evidence type="ECO:0000256" key="1">
    <source>
        <dbReference type="ARBA" id="ARBA00001911"/>
    </source>
</evidence>
<comment type="caution">
    <text evidence="6">The sequence shown here is derived from an EMBL/GenBank/DDBJ whole genome shotgun (WGS) entry which is preliminary data.</text>
</comment>
<dbReference type="InterPro" id="IPR042172">
    <property type="entry name" value="Adenosylhomocyst_ase-like_sf"/>
</dbReference>
<evidence type="ECO:0000256" key="4">
    <source>
        <dbReference type="ARBA" id="ARBA00023027"/>
    </source>
</evidence>
<dbReference type="SUPFAM" id="SSF52283">
    <property type="entry name" value="Formate/glycerate dehydrogenase catalytic domain-like"/>
    <property type="match status" value="1"/>
</dbReference>
<comment type="cofactor">
    <cofactor evidence="1">
        <name>NAD(+)</name>
        <dbReference type="ChEBI" id="CHEBI:57540"/>
    </cofactor>
</comment>
<dbReference type="SUPFAM" id="SSF51735">
    <property type="entry name" value="NAD(P)-binding Rossmann-fold domains"/>
    <property type="match status" value="1"/>
</dbReference>
<keyword evidence="4" id="KW-0520">NAD</keyword>
<dbReference type="InterPro" id="IPR015878">
    <property type="entry name" value="Ado_hCys_hydrolase_NAD-bd"/>
</dbReference>
<dbReference type="SMART" id="SM00996">
    <property type="entry name" value="AdoHcyase"/>
    <property type="match status" value="1"/>
</dbReference>
<sequence>RKSNQMSCKLVEEGYTTRKELLAGVVGSNEETTTGVIRLRAMEKDKALKIPVLAVNDNLTKHLFDNQYGTGQSTLDGVIRATNILLAGRNFVVVGYGWCGRGLARRASGMGAHTIVCEVDPIKALEANMDGFRVMPLMEAITIADVVVTVTGDKHVIDEAHLKVAKDGVIIANSGHFDVEINKVALKKLSKSVRTVRPFVEEFTLANSSSKSKFKKIYLLAEGRLVNLGSAEGHPASVMDMSFAGQALGTEYMWNNRGKFESKVYALPAALDSEIAAIKLKSEGIAIDALTAEQKVYLASWKEGT</sequence>
<evidence type="ECO:0000256" key="2">
    <source>
        <dbReference type="ARBA" id="ARBA00007122"/>
    </source>
</evidence>
<dbReference type="InterPro" id="IPR020082">
    <property type="entry name" value="S-Ado-L-homoCys_hydrolase_CS"/>
</dbReference>
<evidence type="ECO:0000313" key="6">
    <source>
        <dbReference type="EMBL" id="PIV07899.1"/>
    </source>
</evidence>
<reference evidence="7" key="1">
    <citation type="submission" date="2017-09" db="EMBL/GenBank/DDBJ databases">
        <title>Depth-based differentiation of microbial function through sediment-hosted aquifers and enrichment of novel symbionts in the deep terrestrial subsurface.</title>
        <authorList>
            <person name="Probst A.J."/>
            <person name="Ladd B."/>
            <person name="Jarett J.K."/>
            <person name="Geller-Mcgrath D.E."/>
            <person name="Sieber C.M.K."/>
            <person name="Emerson J.B."/>
            <person name="Anantharaman K."/>
            <person name="Thomas B.C."/>
            <person name="Malmstrom R."/>
            <person name="Stieglmeier M."/>
            <person name="Klingl A."/>
            <person name="Woyke T."/>
            <person name="Ryan C.M."/>
            <person name="Banfield J.F."/>
        </authorList>
    </citation>
    <scope>NUCLEOTIDE SEQUENCE [LARGE SCALE GENOMIC DNA]</scope>
</reference>
<keyword evidence="3" id="KW-0554">One-carbon metabolism</keyword>
<feature type="domain" description="S-adenosyl-L-homocysteine hydrolase NAD binding" evidence="5">
    <location>
        <begin position="66"/>
        <end position="233"/>
    </location>
</feature>
<dbReference type="EMBL" id="PEVA01000232">
    <property type="protein sequence ID" value="PIV07899.1"/>
    <property type="molecule type" value="Genomic_DNA"/>
</dbReference>
<dbReference type="InterPro" id="IPR000043">
    <property type="entry name" value="Adenosylhomocysteinase-like"/>
</dbReference>
<dbReference type="PROSITE" id="PS00739">
    <property type="entry name" value="ADOHCYASE_2"/>
    <property type="match status" value="1"/>
</dbReference>
<dbReference type="Gene3D" id="3.40.50.720">
    <property type="entry name" value="NAD(P)-binding Rossmann-like Domain"/>
    <property type="match status" value="1"/>
</dbReference>
<dbReference type="InterPro" id="IPR036291">
    <property type="entry name" value="NAD(P)-bd_dom_sf"/>
</dbReference>
<dbReference type="GO" id="GO:0033353">
    <property type="term" value="P:S-adenosylmethionine cycle"/>
    <property type="evidence" value="ECO:0007669"/>
    <property type="project" value="TreeGrafter"/>
</dbReference>
<name>A0A2M7BQY4_9BACT</name>
<dbReference type="Proteomes" id="UP000230119">
    <property type="component" value="Unassembled WGS sequence"/>
</dbReference>
<dbReference type="Pfam" id="PF00670">
    <property type="entry name" value="AdoHcyase_NAD"/>
    <property type="match status" value="1"/>
</dbReference>
<dbReference type="GO" id="GO:0006730">
    <property type="term" value="P:one-carbon metabolic process"/>
    <property type="evidence" value="ECO:0007669"/>
    <property type="project" value="UniProtKB-KW"/>
</dbReference>
<protein>
    <submittedName>
        <fullName evidence="6">Adenosylhomocysteinase</fullName>
    </submittedName>
</protein>